<evidence type="ECO:0000256" key="3">
    <source>
        <dbReference type="ARBA" id="ARBA00023163"/>
    </source>
</evidence>
<keyword evidence="2" id="KW-0238">DNA-binding</keyword>
<dbReference type="CDD" id="cd00093">
    <property type="entry name" value="HTH_XRE"/>
    <property type="match status" value="1"/>
</dbReference>
<dbReference type="PANTHER" id="PTHR36511">
    <property type="entry name" value="MERR FAMILY BACTERIAL REGULATORY PROTEIN"/>
    <property type="match status" value="1"/>
</dbReference>
<dbReference type="SMART" id="SM00530">
    <property type="entry name" value="HTH_XRE"/>
    <property type="match status" value="1"/>
</dbReference>
<organism evidence="5">
    <name type="scientific">Brugia timori</name>
    <dbReference type="NCBI Taxonomy" id="42155"/>
    <lineage>
        <taxon>Eukaryota</taxon>
        <taxon>Metazoa</taxon>
        <taxon>Ecdysozoa</taxon>
        <taxon>Nematoda</taxon>
        <taxon>Chromadorea</taxon>
        <taxon>Rhabditida</taxon>
        <taxon>Spirurina</taxon>
        <taxon>Spiruromorpha</taxon>
        <taxon>Filarioidea</taxon>
        <taxon>Onchocercidae</taxon>
        <taxon>Brugia</taxon>
    </lineage>
</organism>
<evidence type="ECO:0000256" key="1">
    <source>
        <dbReference type="ARBA" id="ARBA00023015"/>
    </source>
</evidence>
<dbReference type="InterPro" id="IPR052359">
    <property type="entry name" value="HTH-type_reg/antitoxin"/>
</dbReference>
<dbReference type="SUPFAM" id="SSF47413">
    <property type="entry name" value="lambda repressor-like DNA-binding domains"/>
    <property type="match status" value="1"/>
</dbReference>
<dbReference type="WBParaSite" id="BTMF_0000582501-mRNA-1">
    <property type="protein sequence ID" value="BTMF_0000582501-mRNA-1"/>
    <property type="gene ID" value="BTMF_0000582501"/>
</dbReference>
<protein>
    <submittedName>
        <fullName evidence="5">HTH cro/C1-type domain-containing protein</fullName>
    </submittedName>
</protein>
<dbReference type="Pfam" id="PF01381">
    <property type="entry name" value="HTH_3"/>
    <property type="match status" value="1"/>
</dbReference>
<evidence type="ECO:0000313" key="5">
    <source>
        <dbReference type="WBParaSite" id="BTMF_0000582501-mRNA-1"/>
    </source>
</evidence>
<reference evidence="5" key="1">
    <citation type="submission" date="2017-02" db="UniProtKB">
        <authorList>
            <consortium name="WormBaseParasite"/>
        </authorList>
    </citation>
    <scope>IDENTIFICATION</scope>
</reference>
<dbReference type="InterPro" id="IPR001387">
    <property type="entry name" value="Cro/C1-type_HTH"/>
</dbReference>
<keyword evidence="1" id="KW-0805">Transcription regulation</keyword>
<dbReference type="GO" id="GO:0003677">
    <property type="term" value="F:DNA binding"/>
    <property type="evidence" value="ECO:0007669"/>
    <property type="project" value="UniProtKB-KW"/>
</dbReference>
<dbReference type="AlphaFoldDB" id="A0A0R3QHG0"/>
<accession>A0A0R3QHG0</accession>
<dbReference type="Gene3D" id="1.10.260.40">
    <property type="entry name" value="lambda repressor-like DNA-binding domains"/>
    <property type="match status" value="1"/>
</dbReference>
<dbReference type="PROSITE" id="PS50943">
    <property type="entry name" value="HTH_CROC1"/>
    <property type="match status" value="1"/>
</dbReference>
<evidence type="ECO:0000259" key="4">
    <source>
        <dbReference type="PROSITE" id="PS50943"/>
    </source>
</evidence>
<proteinExistence type="predicted"/>
<evidence type="ECO:0000256" key="2">
    <source>
        <dbReference type="ARBA" id="ARBA00023125"/>
    </source>
</evidence>
<keyword evidence="3" id="KW-0804">Transcription</keyword>
<sequence>LDQTMNVSHTTIYSTIRALPKGELKKDLLSCLRHENKKRKANGEPKKDSILQDIKTIHERPAEVQERKIPGHWEADLIKDYWTEKEYNEFKIFLASNPEVGDVEPNSGGIRKVRWGSGKTGKSGGVRVIYYNRLANGQICRDAERDIGAELLMAVDEMLANAPVKTYTITQTDVALARQKSELSQREFAETLGVSVRTLESWEQGVRKPSKAAQSLIKLFIKDPSFVREALS</sequence>
<feature type="domain" description="HTH cro/C1-type" evidence="4">
    <location>
        <begin position="174"/>
        <end position="227"/>
    </location>
</feature>
<name>A0A0R3QHG0_9BILA</name>
<dbReference type="PANTHER" id="PTHR36511:SF4">
    <property type="entry name" value="ANTITOXIN MQSA"/>
    <property type="match status" value="1"/>
</dbReference>
<dbReference type="GO" id="GO:0005634">
    <property type="term" value="C:nucleus"/>
    <property type="evidence" value="ECO:0007669"/>
    <property type="project" value="UniProtKB-ARBA"/>
</dbReference>
<dbReference type="InterPro" id="IPR010982">
    <property type="entry name" value="Lambda_DNA-bd_dom_sf"/>
</dbReference>